<feature type="signal peptide" evidence="3">
    <location>
        <begin position="1"/>
        <end position="27"/>
    </location>
</feature>
<dbReference type="EMBL" id="CACRUA010000053">
    <property type="protein sequence ID" value="VYU75624.1"/>
    <property type="molecule type" value="Genomic_DNA"/>
</dbReference>
<keyword evidence="3" id="KW-0732">Signal</keyword>
<feature type="repeat" description="Cell wall-binding" evidence="2">
    <location>
        <begin position="49"/>
        <end position="68"/>
    </location>
</feature>
<protein>
    <submittedName>
        <fullName evidence="5">Autolysin</fullName>
        <ecNumber evidence="5">3.5.1.28</ecNumber>
    </submittedName>
    <submittedName>
        <fullName evidence="4">Glucan-binding protein</fullName>
    </submittedName>
</protein>
<gene>
    <name evidence="5" type="primary">lytA_11</name>
    <name evidence="5" type="ORF">CSLFYP84_03804</name>
    <name evidence="4" type="ORF">K5I21_16560</name>
</gene>
<reference evidence="4" key="2">
    <citation type="journal article" date="2022" name="Cell Host Microbe">
        <title>Colonization of the live biotherapeutic product VE303 and modulation of the microbiota and metabolites in healthy volunteers.</title>
        <authorList>
            <person name="Dsouza M."/>
            <person name="Menon R."/>
            <person name="Crossette E."/>
            <person name="Bhattarai S.K."/>
            <person name="Schneider J."/>
            <person name="Kim Y.G."/>
            <person name="Reddy S."/>
            <person name="Caballero S."/>
            <person name="Felix C."/>
            <person name="Cornacchione L."/>
            <person name="Hendrickson J."/>
            <person name="Watson A.R."/>
            <person name="Minot S.S."/>
            <person name="Greenfield N."/>
            <person name="Schopf L."/>
            <person name="Szabady R."/>
            <person name="Patarroyo J."/>
            <person name="Smith W."/>
            <person name="Harrison P."/>
            <person name="Kuijper E.J."/>
            <person name="Kelly C.P."/>
            <person name="Olle B."/>
            <person name="Bobilev D."/>
            <person name="Silber J.L."/>
            <person name="Bucci V."/>
            <person name="Roberts B."/>
            <person name="Faith J."/>
            <person name="Norman J.M."/>
        </authorList>
    </citation>
    <scope>NUCLEOTIDE SEQUENCE</scope>
    <source>
        <strain evidence="4">VE303-04</strain>
    </source>
</reference>
<dbReference type="Pfam" id="PF19127">
    <property type="entry name" value="Choline_bind_3"/>
    <property type="match status" value="1"/>
</dbReference>
<keyword evidence="5" id="KW-0378">Hydrolase</keyword>
<organism evidence="5">
    <name type="scientific">Clostridium symbiosum</name>
    <name type="common">Bacteroides symbiosus</name>
    <dbReference type="NCBI Taxonomy" id="1512"/>
    <lineage>
        <taxon>Bacteria</taxon>
        <taxon>Bacillati</taxon>
        <taxon>Bacillota</taxon>
        <taxon>Clostridia</taxon>
        <taxon>Lachnospirales</taxon>
        <taxon>Lachnospiraceae</taxon>
        <taxon>Otoolea</taxon>
    </lineage>
</organism>
<reference evidence="5" key="1">
    <citation type="submission" date="2019-11" db="EMBL/GenBank/DDBJ databases">
        <authorList>
            <person name="Feng L."/>
        </authorList>
    </citation>
    <scope>NUCLEOTIDE SEQUENCE</scope>
    <source>
        <strain evidence="5">CsymbiosumLFYP84</strain>
    </source>
</reference>
<dbReference type="AlphaFoldDB" id="A0A6N3HF94"/>
<evidence type="ECO:0000256" key="1">
    <source>
        <dbReference type="ARBA" id="ARBA00022737"/>
    </source>
</evidence>
<proteinExistence type="predicted"/>
<dbReference type="Pfam" id="PF01473">
    <property type="entry name" value="Choline_bind_1"/>
    <property type="match status" value="5"/>
</dbReference>
<dbReference type="InterPro" id="IPR018337">
    <property type="entry name" value="Cell_wall/Cho-bd_repeat"/>
</dbReference>
<dbReference type="EMBL" id="JAINVB010000001">
    <property type="protein sequence ID" value="MCK0087456.1"/>
    <property type="molecule type" value="Genomic_DNA"/>
</dbReference>
<keyword evidence="1" id="KW-0677">Repeat</keyword>
<evidence type="ECO:0000256" key="3">
    <source>
        <dbReference type="SAM" id="SignalP"/>
    </source>
</evidence>
<dbReference type="PROSITE" id="PS51170">
    <property type="entry name" value="CW"/>
    <property type="match status" value="3"/>
</dbReference>
<feature type="chain" id="PRO_5027116183" evidence="3">
    <location>
        <begin position="28"/>
        <end position="532"/>
    </location>
</feature>
<dbReference type="SUPFAM" id="SSF69360">
    <property type="entry name" value="Cell wall binding repeat"/>
    <property type="match status" value="3"/>
</dbReference>
<evidence type="ECO:0000313" key="4">
    <source>
        <dbReference type="EMBL" id="MCK0087456.1"/>
    </source>
</evidence>
<evidence type="ECO:0000313" key="5">
    <source>
        <dbReference type="EMBL" id="VYU75624.1"/>
    </source>
</evidence>
<sequence>MRKQTKLVAVLSAAALLAMGASMTSFAAGWEKDDSGIWHYYDSDDEMVTGEWKKDGGKWFYLDDDGEMLTDSWVDDEYYVGEDGAMLVNSWIKTTSDEDIDDPDEDGDHWYYFGSKGKKTTESKKIAGKTYYFNEDGEMQDGWYEDDGDVYYLGGEDEGWRKESGWLWLEKPDDDDDITGCDDECSICDEEGWYYFGSNGKMYKDYKKKKVNGKYYYFNEHGQMLYEWINDAKVKVKGSPSNAEADGNVATPNKAEIENMLYMNQVEEGWRADGWYEIDGAEDVGTDNDTDWYYFDDGEAKRADSDKDFAQIKDNDETPIWRAKIKIKASNNKYFCFDEVGRMQTGLQYIPAAKGFYYFDDNGYMKTGKVTNVEDDDDSYTFYFNTKNGKNGEGVNGEKDNYLYFSGKRLEADDDYRLYLSEGKVYLVNNKGKIQKSKTKKYDIENFDEEVTVAFGNGDSVKSLTVGDKTYTLPVVIENVKDIATMDSKVAKAITVPEIKLYDNTYSYGVVTNGDIVRTWVAEADTDALSLD</sequence>
<name>A0A6N3HF94_CLOSY</name>
<dbReference type="Gene3D" id="2.10.270.10">
    <property type="entry name" value="Cholin Binding"/>
    <property type="match status" value="3"/>
</dbReference>
<dbReference type="Proteomes" id="UP001203136">
    <property type="component" value="Unassembled WGS sequence"/>
</dbReference>
<dbReference type="RefSeq" id="WP_156684888.1">
    <property type="nucleotide sequence ID" value="NZ_CACRUA010000053.1"/>
</dbReference>
<feature type="repeat" description="Cell wall-binding" evidence="2">
    <location>
        <begin position="120"/>
        <end position="139"/>
    </location>
</feature>
<feature type="repeat" description="Cell wall-binding" evidence="2">
    <location>
        <begin position="344"/>
        <end position="365"/>
    </location>
</feature>
<accession>A0A6N3HF94</accession>
<dbReference type="Pfam" id="PF19085">
    <property type="entry name" value="Choline_bind_2"/>
    <property type="match status" value="1"/>
</dbReference>
<dbReference type="GO" id="GO:0008745">
    <property type="term" value="F:N-acetylmuramoyl-L-alanine amidase activity"/>
    <property type="evidence" value="ECO:0007669"/>
    <property type="project" value="UniProtKB-EC"/>
</dbReference>
<evidence type="ECO:0000256" key="2">
    <source>
        <dbReference type="PROSITE-ProRule" id="PRU00591"/>
    </source>
</evidence>
<dbReference type="EC" id="3.5.1.28" evidence="5"/>
<dbReference type="Gene3D" id="2.10.270.20">
    <property type="match status" value="1"/>
</dbReference>